<keyword evidence="6" id="KW-1185">Reference proteome</keyword>
<dbReference type="InterPro" id="IPR015815">
    <property type="entry name" value="HIBADH-related"/>
</dbReference>
<dbReference type="SUPFAM" id="SSF51735">
    <property type="entry name" value="NAD(P)-binding Rossmann-fold domains"/>
    <property type="match status" value="1"/>
</dbReference>
<feature type="domain" description="6-phosphogluconate dehydrogenase NADP-binding" evidence="3">
    <location>
        <begin position="2"/>
        <end position="161"/>
    </location>
</feature>
<dbReference type="Pfam" id="PF14833">
    <property type="entry name" value="NAD_binding_11"/>
    <property type="match status" value="1"/>
</dbReference>
<dbReference type="InterPro" id="IPR006115">
    <property type="entry name" value="6PGDH_NADP-bd"/>
</dbReference>
<dbReference type="InterPro" id="IPR008927">
    <property type="entry name" value="6-PGluconate_DH-like_C_sf"/>
</dbReference>
<dbReference type="InterPro" id="IPR036291">
    <property type="entry name" value="NAD(P)-bd_dom_sf"/>
</dbReference>
<dbReference type="Gene3D" id="3.40.50.720">
    <property type="entry name" value="NAD(P)-binding Rossmann-like Domain"/>
    <property type="match status" value="1"/>
</dbReference>
<comment type="caution">
    <text evidence="5">The sequence shown here is derived from an EMBL/GenBank/DDBJ whole genome shotgun (WGS) entry which is preliminary data.</text>
</comment>
<dbReference type="InterPro" id="IPR029154">
    <property type="entry name" value="HIBADH-like_NADP-bd"/>
</dbReference>
<evidence type="ECO:0000259" key="3">
    <source>
        <dbReference type="Pfam" id="PF03446"/>
    </source>
</evidence>
<proteinExistence type="predicted"/>
<organism evidence="5 6">
    <name type="scientific">Neokomagataea anthophila</name>
    <dbReference type="NCBI Taxonomy" id="2826925"/>
    <lineage>
        <taxon>Bacteria</taxon>
        <taxon>Pseudomonadati</taxon>
        <taxon>Pseudomonadota</taxon>
        <taxon>Alphaproteobacteria</taxon>
        <taxon>Acetobacterales</taxon>
        <taxon>Acetobacteraceae</taxon>
        <taxon>Neokomagataea</taxon>
    </lineage>
</organism>
<dbReference type="InterPro" id="IPR051265">
    <property type="entry name" value="HIBADH-related_NP60_sf"/>
</dbReference>
<keyword evidence="1" id="KW-0560">Oxidoreductase</keyword>
<sequence>MKIGFIGLGAMGYPMTKRLIQAGHSLFIYNRTVSKATGLLEMGATFAETPEIVARESNIVFSMMFNDKTTHETTFGKNGIASGLSPDSIHVCCSTVSLEQARLLRDGHAERGQVYVSANVLGRPPAAEAGELFIMAAGESSALNLLEPVLKCFGPRVFKIGSDPIQANLAKLSLNFMIYSTIEQMAEVFALNEKAGTDPCKIFELMTGSFCNAPVHKNYGRLMVEQQYNYPGAPVTLGLKDIEMFLGAGGDYNVPLPYASIVRDHLLSAISAGNAEKDFVILMEHARKASGLPDVQ</sequence>
<reference evidence="5 6" key="1">
    <citation type="submission" date="2021-04" db="EMBL/GenBank/DDBJ databases">
        <title>The complete genome sequence of Neokomagataea sp. TBRC 2177.</title>
        <authorList>
            <person name="Charoenyingcharoen P."/>
            <person name="Yukphan P."/>
        </authorList>
    </citation>
    <scope>NUCLEOTIDE SEQUENCE [LARGE SCALE GENOMIC DNA]</scope>
    <source>
        <strain evidence="5 6">TBRC 2177</strain>
    </source>
</reference>
<dbReference type="SUPFAM" id="SSF48179">
    <property type="entry name" value="6-phosphogluconate dehydrogenase C-terminal domain-like"/>
    <property type="match status" value="1"/>
</dbReference>
<evidence type="ECO:0000259" key="4">
    <source>
        <dbReference type="Pfam" id="PF14833"/>
    </source>
</evidence>
<gene>
    <name evidence="5" type="ORF">KB213_02330</name>
</gene>
<keyword evidence="2" id="KW-0520">NAD</keyword>
<evidence type="ECO:0000256" key="2">
    <source>
        <dbReference type="ARBA" id="ARBA00023027"/>
    </source>
</evidence>
<dbReference type="Proteomes" id="UP000677812">
    <property type="component" value="Unassembled WGS sequence"/>
</dbReference>
<dbReference type="EMBL" id="JAGRQH010000001">
    <property type="protein sequence ID" value="MBR0558900.1"/>
    <property type="molecule type" value="Genomic_DNA"/>
</dbReference>
<feature type="domain" description="3-hydroxyisobutyrate dehydrogenase-like NAD-binding" evidence="4">
    <location>
        <begin position="167"/>
        <end position="283"/>
    </location>
</feature>
<dbReference type="RefSeq" id="WP_211680444.1">
    <property type="nucleotide sequence ID" value="NZ_JAGRQH010000001.1"/>
</dbReference>
<evidence type="ECO:0000313" key="6">
    <source>
        <dbReference type="Proteomes" id="UP000677812"/>
    </source>
</evidence>
<dbReference type="InterPro" id="IPR013328">
    <property type="entry name" value="6PGD_dom2"/>
</dbReference>
<dbReference type="Gene3D" id="1.10.1040.10">
    <property type="entry name" value="N-(1-d-carboxylethyl)-l-norvaline Dehydrogenase, domain 2"/>
    <property type="match status" value="1"/>
</dbReference>
<dbReference type="PIRSF" id="PIRSF000103">
    <property type="entry name" value="HIBADH"/>
    <property type="match status" value="1"/>
</dbReference>
<dbReference type="PANTHER" id="PTHR43580:SF2">
    <property type="entry name" value="CYTOKINE-LIKE NUCLEAR FACTOR N-PAC"/>
    <property type="match status" value="1"/>
</dbReference>
<dbReference type="Pfam" id="PF03446">
    <property type="entry name" value="NAD_binding_2"/>
    <property type="match status" value="1"/>
</dbReference>
<name>A0ABS5E4R4_9PROT</name>
<dbReference type="PANTHER" id="PTHR43580">
    <property type="entry name" value="OXIDOREDUCTASE GLYR1-RELATED"/>
    <property type="match status" value="1"/>
</dbReference>
<evidence type="ECO:0000256" key="1">
    <source>
        <dbReference type="ARBA" id="ARBA00023002"/>
    </source>
</evidence>
<evidence type="ECO:0000313" key="5">
    <source>
        <dbReference type="EMBL" id="MBR0558900.1"/>
    </source>
</evidence>
<accession>A0ABS5E4R4</accession>
<protein>
    <submittedName>
        <fullName evidence="5">NAD(P)-dependent oxidoreductase</fullName>
    </submittedName>
</protein>